<dbReference type="PANTHER" id="PTHR11927">
    <property type="entry name" value="GALACTOSIDE 2-L-FUCOSYLTRANSFERASE"/>
    <property type="match status" value="1"/>
</dbReference>
<name>A0AA89BUZ6_PINIB</name>
<evidence type="ECO:0000313" key="4">
    <source>
        <dbReference type="EMBL" id="KAK3095566.1"/>
    </source>
</evidence>
<evidence type="ECO:0000313" key="5">
    <source>
        <dbReference type="Proteomes" id="UP001186944"/>
    </source>
</evidence>
<keyword evidence="3" id="KW-1133">Transmembrane helix</keyword>
<sequence>MKRKKNVCGLLLCIGLMSIILLVYIALTRMYLSAVKGTDDLPVIDYFSDDMVVARETNESDIGKAGTSIRSVIISDDDPSFRDTHFMTISGQGRLGNRMFEFAALLGVSHRHNYTPYILPRHPLVRIFELPAEYVLPLPKLDNLELVHEKAAGKYLKKVETLTHDRNYSLRGYYQSWRYFQLVPNLVKKLFKFKKKILRKAQQALEPFAKENRPHVGVHIRRSDMSVEKHLKRGYNVAPKSYFEKAFDFFRRNLTNPLFLIISDDMPWTKENMEQSEDVKLVSTGSPSSDLAVIGHCQHAVISSGSYGWWGGYLSGGTVVYFKNFPARGSWLAKRYNAEDYYPPNWIAME</sequence>
<evidence type="ECO:0000256" key="2">
    <source>
        <dbReference type="ARBA" id="ARBA00022679"/>
    </source>
</evidence>
<feature type="transmembrane region" description="Helical" evidence="3">
    <location>
        <begin position="7"/>
        <end position="27"/>
    </location>
</feature>
<keyword evidence="3" id="KW-0812">Transmembrane</keyword>
<proteinExistence type="inferred from homology"/>
<protein>
    <recommendedName>
        <fullName evidence="3">L-Fucosyltransferase</fullName>
        <ecNumber evidence="3">2.4.1.-</ecNumber>
    </recommendedName>
</protein>
<keyword evidence="3" id="KW-0735">Signal-anchor</keyword>
<dbReference type="EMBL" id="VSWD01000008">
    <property type="protein sequence ID" value="KAK3095566.1"/>
    <property type="molecule type" value="Genomic_DNA"/>
</dbReference>
<gene>
    <name evidence="4" type="ORF">FSP39_016161</name>
</gene>
<comment type="caution">
    <text evidence="4">The sequence shown here is derived from an EMBL/GenBank/DDBJ whole genome shotgun (WGS) entry which is preliminary data.</text>
</comment>
<dbReference type="GO" id="GO:0032580">
    <property type="term" value="C:Golgi cisterna membrane"/>
    <property type="evidence" value="ECO:0007669"/>
    <property type="project" value="UniProtKB-SubCell"/>
</dbReference>
<dbReference type="AlphaFoldDB" id="A0AA89BUZ6"/>
<accession>A0AA89BUZ6</accession>
<dbReference type="Proteomes" id="UP001186944">
    <property type="component" value="Unassembled WGS sequence"/>
</dbReference>
<dbReference type="Pfam" id="PF01531">
    <property type="entry name" value="Glyco_transf_11"/>
    <property type="match status" value="1"/>
</dbReference>
<comment type="subcellular location">
    <subcellularLocation>
        <location evidence="3">Golgi apparatus</location>
        <location evidence="3">Golgi stack membrane</location>
        <topology evidence="3">Single-pass type II membrane protein</topology>
    </subcellularLocation>
</comment>
<keyword evidence="2 3" id="KW-0808">Transferase</keyword>
<comment type="similarity">
    <text evidence="3">Belongs to the glycosyltransferase 11 family.</text>
</comment>
<dbReference type="GO" id="GO:0008107">
    <property type="term" value="F:galactoside 2-alpha-L-fucosyltransferase activity"/>
    <property type="evidence" value="ECO:0007669"/>
    <property type="project" value="InterPro"/>
</dbReference>
<keyword evidence="1 3" id="KW-0328">Glycosyltransferase</keyword>
<evidence type="ECO:0000256" key="1">
    <source>
        <dbReference type="ARBA" id="ARBA00022676"/>
    </source>
</evidence>
<dbReference type="CDD" id="cd11301">
    <property type="entry name" value="Fut1_Fut2_like"/>
    <property type="match status" value="1"/>
</dbReference>
<dbReference type="EC" id="2.4.1.-" evidence="3"/>
<keyword evidence="3" id="KW-0472">Membrane</keyword>
<dbReference type="GO" id="GO:0005975">
    <property type="term" value="P:carbohydrate metabolic process"/>
    <property type="evidence" value="ECO:0007669"/>
    <property type="project" value="InterPro"/>
</dbReference>
<keyword evidence="3" id="KW-0333">Golgi apparatus</keyword>
<comment type="pathway">
    <text evidence="3">Protein modification; protein glycosylation.</text>
</comment>
<keyword evidence="5" id="KW-1185">Reference proteome</keyword>
<reference evidence="4" key="1">
    <citation type="submission" date="2019-08" db="EMBL/GenBank/DDBJ databases">
        <title>The improved chromosome-level genome for the pearl oyster Pinctada fucata martensii using PacBio sequencing and Hi-C.</title>
        <authorList>
            <person name="Zheng Z."/>
        </authorList>
    </citation>
    <scope>NUCLEOTIDE SEQUENCE</scope>
    <source>
        <strain evidence="4">ZZ-2019</strain>
        <tissue evidence="4">Adductor muscle</tissue>
    </source>
</reference>
<keyword evidence="3" id="KW-0325">Glycoprotein</keyword>
<evidence type="ECO:0000256" key="3">
    <source>
        <dbReference type="RuleBase" id="RU363129"/>
    </source>
</evidence>
<dbReference type="PANTHER" id="PTHR11927:SF9">
    <property type="entry name" value="L-FUCOSYLTRANSFERASE"/>
    <property type="match status" value="1"/>
</dbReference>
<dbReference type="InterPro" id="IPR002516">
    <property type="entry name" value="Glyco_trans_11"/>
</dbReference>
<organism evidence="4 5">
    <name type="scientific">Pinctada imbricata</name>
    <name type="common">Atlantic pearl-oyster</name>
    <name type="synonym">Pinctada martensii</name>
    <dbReference type="NCBI Taxonomy" id="66713"/>
    <lineage>
        <taxon>Eukaryota</taxon>
        <taxon>Metazoa</taxon>
        <taxon>Spiralia</taxon>
        <taxon>Lophotrochozoa</taxon>
        <taxon>Mollusca</taxon>
        <taxon>Bivalvia</taxon>
        <taxon>Autobranchia</taxon>
        <taxon>Pteriomorphia</taxon>
        <taxon>Pterioida</taxon>
        <taxon>Pterioidea</taxon>
        <taxon>Pteriidae</taxon>
        <taxon>Pinctada</taxon>
    </lineage>
</organism>